<dbReference type="EMBL" id="FUYZ01000001">
    <property type="protein sequence ID" value="SKB61950.1"/>
    <property type="molecule type" value="Genomic_DNA"/>
</dbReference>
<proteinExistence type="predicted"/>
<dbReference type="RefSeq" id="WP_079665567.1">
    <property type="nucleotide sequence ID" value="NZ_FUYZ01000001.1"/>
</dbReference>
<feature type="chain" id="PRO_5012414054" description="Outer membrane protein beta-barrel domain-containing protein" evidence="1">
    <location>
        <begin position="19"/>
        <end position="173"/>
    </location>
</feature>
<keyword evidence="1" id="KW-0732">Signal</keyword>
<dbReference type="SUPFAM" id="SSF56925">
    <property type="entry name" value="OMPA-like"/>
    <property type="match status" value="1"/>
</dbReference>
<gene>
    <name evidence="2" type="ORF">SAMN05660477_00262</name>
</gene>
<sequence>MKKISLLALGLFASLNYAQSQFSVGAHIGIPMMDVSDVSSLNLGANISYLHTLSPSFKIGAASGYSHFFVKKFGTDAGYIPIAAKGQYIIPKSKFFIDLDLGYAISIRNEGKGGFYTYPKVGYQLGSGELYLGLQTFSNKANYYYTDHNGNEAISKQNFTAGSINLGYNFIFK</sequence>
<reference evidence="2 3" key="1">
    <citation type="submission" date="2017-02" db="EMBL/GenBank/DDBJ databases">
        <authorList>
            <person name="Peterson S.W."/>
        </authorList>
    </citation>
    <scope>NUCLEOTIDE SEQUENCE [LARGE SCALE GENOMIC DNA]</scope>
    <source>
        <strain evidence="2 3">DSM 22323</strain>
    </source>
</reference>
<evidence type="ECO:0000256" key="1">
    <source>
        <dbReference type="SAM" id="SignalP"/>
    </source>
</evidence>
<dbReference type="InterPro" id="IPR011250">
    <property type="entry name" value="OMP/PagP_B-barrel"/>
</dbReference>
<evidence type="ECO:0000313" key="3">
    <source>
        <dbReference type="Proteomes" id="UP000191112"/>
    </source>
</evidence>
<dbReference type="Proteomes" id="UP000191112">
    <property type="component" value="Unassembled WGS sequence"/>
</dbReference>
<accession>A0A1T5CS04</accession>
<dbReference type="AlphaFoldDB" id="A0A1T5CS04"/>
<name>A0A1T5CS04_9FLAO</name>
<protein>
    <recommendedName>
        <fullName evidence="4">Outer membrane protein beta-barrel domain-containing protein</fullName>
    </recommendedName>
</protein>
<evidence type="ECO:0000313" key="2">
    <source>
        <dbReference type="EMBL" id="SKB61950.1"/>
    </source>
</evidence>
<keyword evidence="3" id="KW-1185">Reference proteome</keyword>
<evidence type="ECO:0008006" key="4">
    <source>
        <dbReference type="Google" id="ProtNLM"/>
    </source>
</evidence>
<dbReference type="STRING" id="619805.SAMN05660477_00262"/>
<organism evidence="2 3">
    <name type="scientific">Soonwooa buanensis</name>
    <dbReference type="NCBI Taxonomy" id="619805"/>
    <lineage>
        <taxon>Bacteria</taxon>
        <taxon>Pseudomonadati</taxon>
        <taxon>Bacteroidota</taxon>
        <taxon>Flavobacteriia</taxon>
        <taxon>Flavobacteriales</taxon>
        <taxon>Weeksellaceae</taxon>
        <taxon>Chryseobacterium group</taxon>
        <taxon>Soonwooa</taxon>
    </lineage>
</organism>
<feature type="signal peptide" evidence="1">
    <location>
        <begin position="1"/>
        <end position="18"/>
    </location>
</feature>